<comment type="caution">
    <text evidence="1">The sequence shown here is derived from an EMBL/GenBank/DDBJ whole genome shotgun (WGS) entry which is preliminary data.</text>
</comment>
<protein>
    <submittedName>
        <fullName evidence="1">Uncharacterized protein</fullName>
    </submittedName>
</protein>
<accession>A0ACB8CPI0</accession>
<name>A0ACB8CPI0_DERSI</name>
<evidence type="ECO:0000313" key="2">
    <source>
        <dbReference type="Proteomes" id="UP000821865"/>
    </source>
</evidence>
<reference evidence="1" key="1">
    <citation type="submission" date="2020-05" db="EMBL/GenBank/DDBJ databases">
        <title>Large-scale comparative analyses of tick genomes elucidate their genetic diversity and vector capacities.</title>
        <authorList>
            <person name="Jia N."/>
            <person name="Wang J."/>
            <person name="Shi W."/>
            <person name="Du L."/>
            <person name="Sun Y."/>
            <person name="Zhan W."/>
            <person name="Jiang J."/>
            <person name="Wang Q."/>
            <person name="Zhang B."/>
            <person name="Ji P."/>
            <person name="Sakyi L.B."/>
            <person name="Cui X."/>
            <person name="Yuan T."/>
            <person name="Jiang B."/>
            <person name="Yang W."/>
            <person name="Lam T.T.-Y."/>
            <person name="Chang Q."/>
            <person name="Ding S."/>
            <person name="Wang X."/>
            <person name="Zhu J."/>
            <person name="Ruan X."/>
            <person name="Zhao L."/>
            <person name="Wei J."/>
            <person name="Que T."/>
            <person name="Du C."/>
            <person name="Cheng J."/>
            <person name="Dai P."/>
            <person name="Han X."/>
            <person name="Huang E."/>
            <person name="Gao Y."/>
            <person name="Liu J."/>
            <person name="Shao H."/>
            <person name="Ye R."/>
            <person name="Li L."/>
            <person name="Wei W."/>
            <person name="Wang X."/>
            <person name="Wang C."/>
            <person name="Yang T."/>
            <person name="Huo Q."/>
            <person name="Li W."/>
            <person name="Guo W."/>
            <person name="Chen H."/>
            <person name="Zhou L."/>
            <person name="Ni X."/>
            <person name="Tian J."/>
            <person name="Zhou Y."/>
            <person name="Sheng Y."/>
            <person name="Liu T."/>
            <person name="Pan Y."/>
            <person name="Xia L."/>
            <person name="Li J."/>
            <person name="Zhao F."/>
            <person name="Cao W."/>
        </authorList>
    </citation>
    <scope>NUCLEOTIDE SEQUENCE</scope>
    <source>
        <strain evidence="1">Dsil-2018</strain>
    </source>
</reference>
<gene>
    <name evidence="1" type="ORF">HPB49_003392</name>
</gene>
<dbReference type="EMBL" id="CM023474">
    <property type="protein sequence ID" value="KAH7948903.1"/>
    <property type="molecule type" value="Genomic_DNA"/>
</dbReference>
<organism evidence="1 2">
    <name type="scientific">Dermacentor silvarum</name>
    <name type="common">Tick</name>
    <dbReference type="NCBI Taxonomy" id="543639"/>
    <lineage>
        <taxon>Eukaryota</taxon>
        <taxon>Metazoa</taxon>
        <taxon>Ecdysozoa</taxon>
        <taxon>Arthropoda</taxon>
        <taxon>Chelicerata</taxon>
        <taxon>Arachnida</taxon>
        <taxon>Acari</taxon>
        <taxon>Parasitiformes</taxon>
        <taxon>Ixodida</taxon>
        <taxon>Ixodoidea</taxon>
        <taxon>Ixodidae</taxon>
        <taxon>Rhipicephalinae</taxon>
        <taxon>Dermacentor</taxon>
    </lineage>
</organism>
<sequence>MAAKTQVYLHNFFVYNPTYGKREDEEHKKIIYYYPEDAEQDVKLRNVGLCEALVNFTQTFSPSKPCEVLHTQKTRQFFLQPEENFWMVMTIGLPTQQKTRNNQLYVEHLSDDIQDHVYQAILEGVYKMFQMFGGSLSEVLADPPKKGTLKDFLDWQIPRLRVQHADLLDVFQGVQFLPLDKHAFLRVQCFVNRLEGRFGEIRSSVFLCNDLLVWSGLEQGDMQVLYQYLVHDVLQSTVESELLPGCTFAPRPATGATQCRFLYGPVDEEETLSRTQRVYVSDSLGQREQCHLLIFRAYSSTVCLLVNVSHELTVAFLKSLEGYLSTEFVALANEIGKQCTKLSSLSPLDGQSKYIYFNRMNLAQKSTVHSERRTGIVVPPELVRFLADINEDLKQIEDAGEMTAKTTTEWWVVGKVSDQREFYVVLNQKSANIIQIHALRLPPPIESSLGFPELQEMGIHRVRRAVLWEGASRGADVASEQVGPSSYV</sequence>
<evidence type="ECO:0000313" key="1">
    <source>
        <dbReference type="EMBL" id="KAH7948903.1"/>
    </source>
</evidence>
<dbReference type="Proteomes" id="UP000821865">
    <property type="component" value="Chromosome 5"/>
</dbReference>
<keyword evidence="2" id="KW-1185">Reference proteome</keyword>
<proteinExistence type="predicted"/>